<dbReference type="Pfam" id="PF01778">
    <property type="entry name" value="Ribosomal_L28e"/>
    <property type="match status" value="1"/>
</dbReference>
<name>A0AAD3SVW7_NEPGR</name>
<evidence type="ECO:0000256" key="4">
    <source>
        <dbReference type="SAM" id="MobiDB-lite"/>
    </source>
</evidence>
<feature type="compositionally biased region" description="Polar residues" evidence="4">
    <location>
        <begin position="906"/>
        <end position="921"/>
    </location>
</feature>
<evidence type="ECO:0000313" key="6">
    <source>
        <dbReference type="EMBL" id="GMH17614.1"/>
    </source>
</evidence>
<dbReference type="PANTHER" id="PTHR38372">
    <property type="entry name" value="DENTIN SIALOPHOSPHOPROTEIN-LIKE PROTEIN"/>
    <property type="match status" value="1"/>
</dbReference>
<reference evidence="6" key="1">
    <citation type="submission" date="2023-05" db="EMBL/GenBank/DDBJ databases">
        <title>Nepenthes gracilis genome sequencing.</title>
        <authorList>
            <person name="Fukushima K."/>
        </authorList>
    </citation>
    <scope>NUCLEOTIDE SEQUENCE</scope>
    <source>
        <strain evidence="6">SING2019-196</strain>
    </source>
</reference>
<comment type="similarity">
    <text evidence="1">Belongs to the eukaryotic ribosomal protein eL28 family.</text>
</comment>
<keyword evidence="7" id="KW-1185">Reference proteome</keyword>
<feature type="compositionally biased region" description="Basic and acidic residues" evidence="4">
    <location>
        <begin position="559"/>
        <end position="585"/>
    </location>
</feature>
<dbReference type="PROSITE" id="PS51980">
    <property type="entry name" value="OCEL"/>
    <property type="match status" value="1"/>
</dbReference>
<feature type="compositionally biased region" description="Polar residues" evidence="4">
    <location>
        <begin position="974"/>
        <end position="993"/>
    </location>
</feature>
<feature type="compositionally biased region" description="Basic and acidic residues" evidence="4">
    <location>
        <begin position="1050"/>
        <end position="1072"/>
    </location>
</feature>
<evidence type="ECO:0000256" key="1">
    <source>
        <dbReference type="ARBA" id="ARBA00007926"/>
    </source>
</evidence>
<dbReference type="InterPro" id="IPR010844">
    <property type="entry name" value="Occludin_ELL"/>
</dbReference>
<comment type="caution">
    <text evidence="6">The sequence shown here is derived from an EMBL/GenBank/DDBJ whole genome shotgun (WGS) entry which is preliminary data.</text>
</comment>
<keyword evidence="2" id="KW-0689">Ribosomal protein</keyword>
<keyword evidence="3" id="KW-0687">Ribonucleoprotein</keyword>
<feature type="compositionally biased region" description="Basic and acidic residues" evidence="4">
    <location>
        <begin position="788"/>
        <end position="827"/>
    </location>
</feature>
<feature type="region of interest" description="Disordered" evidence="4">
    <location>
        <begin position="1"/>
        <end position="55"/>
    </location>
</feature>
<feature type="compositionally biased region" description="Basic and acidic residues" evidence="4">
    <location>
        <begin position="450"/>
        <end position="468"/>
    </location>
</feature>
<feature type="compositionally biased region" description="Basic and acidic residues" evidence="4">
    <location>
        <begin position="641"/>
        <end position="671"/>
    </location>
</feature>
<dbReference type="PANTHER" id="PTHR38372:SF2">
    <property type="entry name" value="DENTIN SIALOPHOSPHOPROTEIN-LIKE PROTEIN"/>
    <property type="match status" value="1"/>
</dbReference>
<dbReference type="Proteomes" id="UP001279734">
    <property type="component" value="Unassembled WGS sequence"/>
</dbReference>
<evidence type="ECO:0000256" key="2">
    <source>
        <dbReference type="ARBA" id="ARBA00022980"/>
    </source>
</evidence>
<feature type="compositionally biased region" description="Basic and acidic residues" evidence="4">
    <location>
        <begin position="874"/>
        <end position="904"/>
    </location>
</feature>
<feature type="compositionally biased region" description="Low complexity" evidence="4">
    <location>
        <begin position="506"/>
        <end position="542"/>
    </location>
</feature>
<dbReference type="Gene3D" id="3.30.390.110">
    <property type="match status" value="1"/>
</dbReference>
<evidence type="ECO:0000259" key="5">
    <source>
        <dbReference type="PROSITE" id="PS51980"/>
    </source>
</evidence>
<sequence length="1332" mass="146083">MYGGPHKFGRGGGGGSGGKRNIFPVPPSHRPAANGRLSLGSSAPRGRTPAASTPASSAVKVAAAEETFSLVPGNSLSFAAIIRLVPDLVDEIKRVEAQGGAARIKFDSNPNNPSGNVIDVGGKEFRFTWSREMGDLCDIYEECQSGEDGNGLLVESGCPWRKLNVQRILDESTKNHVKRISEEAERKLKSRKAIVLDPGNPSMKSQAKALAAVEVSPWKAFKQKKEPPFKKQKGKPPQVSVGRPPKAVHKSGFPSTATTKGRISTSPLPSPPDRSVSLTSPSAMRNLKKGQVIAEETLPVPVTAKVNGGSSERDIPVSAFGGVQETAGFRVSQGAAAPSDLQNLLITLLKEKPNGMSIKALEKAVGDSFPSSARKVEPILKKIATVQAPGRYLLKPGVELESLKRSFSETGSSPEDNHHKMLDPRDSHGAAPVQPLLGFSEKSPAEDLEEHAVPSDSSKHGKQEKLDIQHNSPDLSGDKKASDNNEGQGGSSSDSGSDSDSDSDSSDSGSDSGSQSRSRSRSPAGSGSGISSDSDNDSSPNSKEGSDVDVDIMTSDDEKEPKHDEIVEKHDGHGSQAVEIEKDLPNDDQEAEQEAVLVSASNANAKSVEKYEHSSPYHEKHHEHQKTDVFNDRGNVVITDNSRRDQPGRTERSKGKSKRSADAKRLEETSAPKRSKTGSFAHSSVYGHQGSHFLGSPQKFSPGRFNEDPYKGPNIQMSNSYNRDENAGLQKGHNYALPGKSAVDSHQADRRDAAQPHDPETEDRSGKRADGWERGVKHKEWSTPTREGIPKRKDRVHRETQDEDRNSSEKIDRKIKESGHGTHRDSQYGKYGVPFRKFSTEEHIANSHTMSSPKANDRADADRSPVVNGRSVKLHRELSDLELGELREPLPEEPEGNMKFERNGSFKLSETKLGSSDSWNSDFGREKPVSQPNLDAGKPSSPYIRAGAPRNSDGPLKRKSPDLYTEDPLRHQRAVQSRQQNPTVSVRSLSNKSADIGQEAAEAEQIDVEGYGETHKKLHVKALHHNTKQELAPRSVKGNKSQNSNSSADASDRRRGDVLNEGCNGDHRRGDSSSDENSSYTKYQKAAPELKGPIKDFSQYREYVEEYQEKYDSYCSLNNILEGVRNEFEKLGKDLESAKGRDMERYHHLVGQLRERYHQCGPRHLRLKKIFDHKSYITGDMATVPGALIWEIVKKNNSFLVKEFGNGTAKVQFSKESNNLFNCHSYKYSGLANTKTVTIQPGGKENSVVLATTKTRKQNKPGSILHKSMMKREFRQMAKTVTNQVVDNYYRPDLKNAALARLSVVHRSLQVAKSGVKKRTRQATRIPGRKGI</sequence>
<feature type="compositionally biased region" description="Acidic residues" evidence="4">
    <location>
        <begin position="547"/>
        <end position="558"/>
    </location>
</feature>
<dbReference type="FunFam" id="3.30.390.110:FF:000002">
    <property type="entry name" value="60S ribosomal protein L28"/>
    <property type="match status" value="1"/>
</dbReference>
<dbReference type="EMBL" id="BSYO01000018">
    <property type="protein sequence ID" value="GMH17614.1"/>
    <property type="molecule type" value="Genomic_DNA"/>
</dbReference>
<organism evidence="6 7">
    <name type="scientific">Nepenthes gracilis</name>
    <name type="common">Slender pitcher plant</name>
    <dbReference type="NCBI Taxonomy" id="150966"/>
    <lineage>
        <taxon>Eukaryota</taxon>
        <taxon>Viridiplantae</taxon>
        <taxon>Streptophyta</taxon>
        <taxon>Embryophyta</taxon>
        <taxon>Tracheophyta</taxon>
        <taxon>Spermatophyta</taxon>
        <taxon>Magnoliopsida</taxon>
        <taxon>eudicotyledons</taxon>
        <taxon>Gunneridae</taxon>
        <taxon>Pentapetalae</taxon>
        <taxon>Caryophyllales</taxon>
        <taxon>Nepenthaceae</taxon>
        <taxon>Nepenthes</taxon>
    </lineage>
</organism>
<feature type="region of interest" description="Disordered" evidence="4">
    <location>
        <begin position="405"/>
        <end position="1001"/>
    </location>
</feature>
<dbReference type="Pfam" id="PF07303">
    <property type="entry name" value="Occludin_ELL"/>
    <property type="match status" value="1"/>
</dbReference>
<feature type="compositionally biased region" description="Polar residues" evidence="4">
    <location>
        <begin position="253"/>
        <end position="267"/>
    </location>
</feature>
<gene>
    <name evidence="6" type="ORF">Nepgr_019455</name>
</gene>
<feature type="compositionally biased region" description="Basic and acidic residues" evidence="4">
    <location>
        <begin position="415"/>
        <end position="428"/>
    </location>
</feature>
<feature type="compositionally biased region" description="Basic and acidic residues" evidence="4">
    <location>
        <begin position="746"/>
        <end position="781"/>
    </location>
</feature>
<feature type="compositionally biased region" description="Basic and acidic residues" evidence="4">
    <location>
        <begin position="607"/>
        <end position="631"/>
    </location>
</feature>
<feature type="region of interest" description="Disordered" evidence="4">
    <location>
        <begin position="222"/>
        <end position="280"/>
    </location>
</feature>
<proteinExistence type="inferred from homology"/>
<evidence type="ECO:0000256" key="3">
    <source>
        <dbReference type="ARBA" id="ARBA00023274"/>
    </source>
</evidence>
<protein>
    <recommendedName>
        <fullName evidence="5">OCEL domain-containing protein</fullName>
    </recommendedName>
</protein>
<evidence type="ECO:0000313" key="7">
    <source>
        <dbReference type="Proteomes" id="UP001279734"/>
    </source>
</evidence>
<dbReference type="GO" id="GO:1990904">
    <property type="term" value="C:ribonucleoprotein complex"/>
    <property type="evidence" value="ECO:0007669"/>
    <property type="project" value="UniProtKB-KW"/>
</dbReference>
<dbReference type="InterPro" id="IPR029004">
    <property type="entry name" value="Ribosomal_eL28/Mak16"/>
</dbReference>
<feature type="domain" description="OCEL" evidence="5">
    <location>
        <begin position="1085"/>
        <end position="1186"/>
    </location>
</feature>
<feature type="region of interest" description="Disordered" evidence="4">
    <location>
        <begin position="1026"/>
        <end position="1087"/>
    </location>
</feature>
<accession>A0AAD3SVW7</accession>
<dbReference type="GO" id="GO:0005840">
    <property type="term" value="C:ribosome"/>
    <property type="evidence" value="ECO:0007669"/>
    <property type="project" value="UniProtKB-KW"/>
</dbReference>